<dbReference type="RefSeq" id="WP_218546946.1">
    <property type="nucleotide sequence ID" value="NZ_JAGSPD010000010.1"/>
</dbReference>
<dbReference type="AlphaFoldDB" id="A0A9X1F9Y5"/>
<gene>
    <name evidence="2" type="ORF">KCG49_12505</name>
</gene>
<evidence type="ECO:0000313" key="2">
    <source>
        <dbReference type="EMBL" id="MBV7270012.1"/>
    </source>
</evidence>
<sequence>MTEQDFYKLRFPVGEFKKPVHITQQHLDQWINSIETLPQRIVTVTKSLNEEELNYKYRPKGWTIKQVIHHCADSHMNSIIRFKLAITEDTPTIRPYFEDRFAKLIDYFEPIDAPISILNGVHKKLAVLLRNFSKEDLKRVFVHPEHGMSFTLEEAIGIYAWHSNHHFAHIEQALQYGGKFN</sequence>
<dbReference type="Proteomes" id="UP001138894">
    <property type="component" value="Unassembled WGS sequence"/>
</dbReference>
<keyword evidence="3" id="KW-1185">Reference proteome</keyword>
<evidence type="ECO:0000313" key="3">
    <source>
        <dbReference type="Proteomes" id="UP001138894"/>
    </source>
</evidence>
<feature type="domain" description="DinB-like" evidence="1">
    <location>
        <begin position="35"/>
        <end position="170"/>
    </location>
</feature>
<keyword evidence="2" id="KW-0378">Hydrolase</keyword>
<reference evidence="2" key="1">
    <citation type="submission" date="2021-04" db="EMBL/GenBank/DDBJ databases">
        <authorList>
            <person name="Pira H."/>
            <person name="Risdian C."/>
            <person name="Wink J."/>
        </authorList>
    </citation>
    <scope>NUCLEOTIDE SEQUENCE</scope>
    <source>
        <strain evidence="2">WHY3</strain>
    </source>
</reference>
<dbReference type="InterPro" id="IPR024775">
    <property type="entry name" value="DinB-like"/>
</dbReference>
<name>A0A9X1F9Y5_9FLAO</name>
<dbReference type="GO" id="GO:0016787">
    <property type="term" value="F:hydrolase activity"/>
    <property type="evidence" value="ECO:0007669"/>
    <property type="project" value="UniProtKB-KW"/>
</dbReference>
<organism evidence="2 3">
    <name type="scientific">Winogradskyella luteola</name>
    <dbReference type="NCBI Taxonomy" id="2828330"/>
    <lineage>
        <taxon>Bacteria</taxon>
        <taxon>Pseudomonadati</taxon>
        <taxon>Bacteroidota</taxon>
        <taxon>Flavobacteriia</taxon>
        <taxon>Flavobacteriales</taxon>
        <taxon>Flavobacteriaceae</taxon>
        <taxon>Winogradskyella</taxon>
    </lineage>
</organism>
<evidence type="ECO:0000259" key="1">
    <source>
        <dbReference type="Pfam" id="PF12867"/>
    </source>
</evidence>
<dbReference type="NCBIfam" id="NF009807">
    <property type="entry name" value="PRK13291.1"/>
    <property type="match status" value="1"/>
</dbReference>
<comment type="caution">
    <text evidence="2">The sequence shown here is derived from an EMBL/GenBank/DDBJ whole genome shotgun (WGS) entry which is preliminary data.</text>
</comment>
<protein>
    <submittedName>
        <fullName evidence="2">Metal-dependent hydrolase</fullName>
    </submittedName>
</protein>
<accession>A0A9X1F9Y5</accession>
<dbReference type="EMBL" id="JAGSPD010000010">
    <property type="protein sequence ID" value="MBV7270012.1"/>
    <property type="molecule type" value="Genomic_DNA"/>
</dbReference>
<dbReference type="Pfam" id="PF12867">
    <property type="entry name" value="DinB_2"/>
    <property type="match status" value="1"/>
</dbReference>
<proteinExistence type="predicted"/>